<reference evidence="2" key="1">
    <citation type="journal article" date="2020" name="Stud. Mycol.">
        <title>101 Dothideomycetes genomes: A test case for predicting lifestyles and emergence of pathogens.</title>
        <authorList>
            <person name="Haridas S."/>
            <person name="Albert R."/>
            <person name="Binder M."/>
            <person name="Bloem J."/>
            <person name="LaButti K."/>
            <person name="Salamov A."/>
            <person name="Andreopoulos B."/>
            <person name="Baker S."/>
            <person name="Barry K."/>
            <person name="Bills G."/>
            <person name="Bluhm B."/>
            <person name="Cannon C."/>
            <person name="Castanera R."/>
            <person name="Culley D."/>
            <person name="Daum C."/>
            <person name="Ezra D."/>
            <person name="Gonzalez J."/>
            <person name="Henrissat B."/>
            <person name="Kuo A."/>
            <person name="Liang C."/>
            <person name="Lipzen A."/>
            <person name="Lutzoni F."/>
            <person name="Magnuson J."/>
            <person name="Mondo S."/>
            <person name="Nolan M."/>
            <person name="Ohm R."/>
            <person name="Pangilinan J."/>
            <person name="Park H.-J."/>
            <person name="Ramirez L."/>
            <person name="Alfaro M."/>
            <person name="Sun H."/>
            <person name="Tritt A."/>
            <person name="Yoshinaga Y."/>
            <person name="Zwiers L.-H."/>
            <person name="Turgeon B."/>
            <person name="Goodwin S."/>
            <person name="Spatafora J."/>
            <person name="Crous P."/>
            <person name="Grigoriev I."/>
        </authorList>
    </citation>
    <scope>NUCLEOTIDE SEQUENCE [LARGE SCALE GENOMIC DNA]</scope>
    <source>
        <strain evidence="2">CBS 304.66</strain>
    </source>
</reference>
<dbReference type="Proteomes" id="UP000800093">
    <property type="component" value="Unassembled WGS sequence"/>
</dbReference>
<sequence>MRSCLEPVFSSLLRISPPSPSLELPQAQSPCRLLPARASYLAGRFLGIQGVAALAAVRSPASEASNDPLNSPNLNHYLPFIAIAPTAQRPPPAARGY</sequence>
<gene>
    <name evidence="1" type="ORF">CC78DRAFT_309750</name>
</gene>
<comment type="caution">
    <text evidence="1">The sequence shown here is derived from an EMBL/GenBank/DDBJ whole genome shotgun (WGS) entry which is preliminary data.</text>
</comment>
<dbReference type="EMBL" id="ML986637">
    <property type="protein sequence ID" value="KAF2262703.1"/>
    <property type="molecule type" value="Genomic_DNA"/>
</dbReference>
<name>A0A9P4K5V8_9PLEO</name>
<protein>
    <submittedName>
        <fullName evidence="1">Uncharacterized protein</fullName>
    </submittedName>
</protein>
<organism evidence="1 2">
    <name type="scientific">Lojkania enalia</name>
    <dbReference type="NCBI Taxonomy" id="147567"/>
    <lineage>
        <taxon>Eukaryota</taxon>
        <taxon>Fungi</taxon>
        <taxon>Dikarya</taxon>
        <taxon>Ascomycota</taxon>
        <taxon>Pezizomycotina</taxon>
        <taxon>Dothideomycetes</taxon>
        <taxon>Pleosporomycetidae</taxon>
        <taxon>Pleosporales</taxon>
        <taxon>Pleosporales incertae sedis</taxon>
        <taxon>Lojkania</taxon>
    </lineage>
</organism>
<keyword evidence="2" id="KW-1185">Reference proteome</keyword>
<accession>A0A9P4K5V8</accession>
<dbReference type="AlphaFoldDB" id="A0A9P4K5V8"/>
<proteinExistence type="predicted"/>
<evidence type="ECO:0000313" key="1">
    <source>
        <dbReference type="EMBL" id="KAF2262703.1"/>
    </source>
</evidence>
<evidence type="ECO:0000313" key="2">
    <source>
        <dbReference type="Proteomes" id="UP000800093"/>
    </source>
</evidence>